<keyword evidence="8" id="KW-1185">Reference proteome</keyword>
<accession>A0ABU5UU73</accession>
<dbReference type="NCBIfam" id="NF033527">
    <property type="entry name" value="transpos_Tn3"/>
    <property type="match status" value="1"/>
</dbReference>
<gene>
    <name evidence="7" type="ORF">VB695_17625</name>
</gene>
<dbReference type="EMBL" id="JAYGHK010000064">
    <property type="protein sequence ID" value="MEA5609863.1"/>
    <property type="molecule type" value="Genomic_DNA"/>
</dbReference>
<dbReference type="Pfam" id="PF13700">
    <property type="entry name" value="DUF4158"/>
    <property type="match status" value="1"/>
</dbReference>
<evidence type="ECO:0000259" key="5">
    <source>
        <dbReference type="Pfam" id="PF01526"/>
    </source>
</evidence>
<organism evidence="7 8">
    <name type="scientific">Nodularia spumigena UHCC 0060</name>
    <dbReference type="NCBI Taxonomy" id="3110300"/>
    <lineage>
        <taxon>Bacteria</taxon>
        <taxon>Bacillati</taxon>
        <taxon>Cyanobacteriota</taxon>
        <taxon>Cyanophyceae</taxon>
        <taxon>Nostocales</taxon>
        <taxon>Nodulariaceae</taxon>
        <taxon>Nodularia</taxon>
    </lineage>
</organism>
<feature type="domain" description="DUF4158" evidence="6">
    <location>
        <begin position="6"/>
        <end position="170"/>
    </location>
</feature>
<proteinExistence type="inferred from homology"/>
<name>A0ABU5UU73_NODSP</name>
<evidence type="ECO:0000256" key="3">
    <source>
        <dbReference type="ARBA" id="ARBA00023125"/>
    </source>
</evidence>
<evidence type="ECO:0000313" key="7">
    <source>
        <dbReference type="EMBL" id="MEA5609863.1"/>
    </source>
</evidence>
<sequence>MATRELLSPEQRRQFREIPIDISARDIARHYTLNFDDLKAINCRRRVHNRLGFAVQLCYLRFPSRVWELGEKVPKTVLSYIALQLDIKPKVIKDYGLRDTTRREHLAEIQQIFGYVSFSMSHYKKLSKWLMELAFSTDKGIALVEALVEEMRRCQIIIPTIFTVERLAWETRRRAQDKFYWELTQQLTLIQKKEIDGLLVLNSEKNRTPLVWLRQPPGVPNPKNFLKVLEKLEFIRDLKLDPACLQKVHHNRLVQLTRLGQKKTLAHIARLDDTRRYAIIIAFLLETASLLIDTAITMHDKMMGKLFRRSENQRNQKFQQDGKAINEKVRLYAQIGTALIDAREGQGDAYTAIESVLSWDNFVNSVEEAEELARPANFDYFDLLDKRYSQLRRYTPKLLSFFDFKASNPTSSVVEALKIIKELNDTNRRHVPDDAPVDFIKPKWSKYVFNDGKIDRHYYEMCALSELRDGLRSGDISVSGSRQYKDFEDYLLPPKQWQEIRDNHQIPVAIPTDYTTYFQQRSTLLIEKFAHVSQLITENKLPGVVIEKGKLVISPVTSNVPNGAIQFRDRVYGLLPRIKLTDLLVEVDAWTDFTQYFTHQQTGELVSDKTTLFSVILADAINLGLVKMAEASPGLTFERLAWVSDWYIRDESYSKGLANVINFHTKVPFSAYWGDGKTSSSDGQRFKAAGPHSFNEEINAKYGNDRSVTFYTHISDQYAPFHTKVINATIRDATHVLDGLLYHESDLQIEEHFTDTNGFTEQVFAICHLLGFQFSPRMRDLASKKLHIFAGVNTDSPLSVLLGEKINVKLIEDCWDDILRLVTSISKGTVTASLLVRKLASYPRQNKLATALRELGRVERTLFTLDWLQSPILRRKATNELNKGELKNSLSRAVFFHRLGEVRDRSFEDQSLRASGLNLTIAAIVLWNTVYLENAVNWLKSEGMVIPDEFLQHLSPMGWEHINLTGDYIWNLKSVSSVDNLHPLRIKK</sequence>
<reference evidence="7 8" key="1">
    <citation type="submission" date="2023-12" db="EMBL/GenBank/DDBJ databases">
        <title>Baltic Sea Cyanobacteria.</title>
        <authorList>
            <person name="Delbaje E."/>
            <person name="Fewer D.P."/>
            <person name="Shishido T.K."/>
        </authorList>
    </citation>
    <scope>NUCLEOTIDE SEQUENCE [LARGE SCALE GENOMIC DNA]</scope>
    <source>
        <strain evidence="7 8">UHCC 0060</strain>
    </source>
</reference>
<evidence type="ECO:0000259" key="6">
    <source>
        <dbReference type="Pfam" id="PF13700"/>
    </source>
</evidence>
<evidence type="ECO:0000256" key="4">
    <source>
        <dbReference type="ARBA" id="ARBA00023172"/>
    </source>
</evidence>
<evidence type="ECO:0000256" key="1">
    <source>
        <dbReference type="ARBA" id="ARBA00009402"/>
    </source>
</evidence>
<evidence type="ECO:0000313" key="8">
    <source>
        <dbReference type="Proteomes" id="UP001303285"/>
    </source>
</evidence>
<dbReference type="InterPro" id="IPR025296">
    <property type="entry name" value="DUF4158"/>
</dbReference>
<feature type="domain" description="Tn3 transposase DDE" evidence="5">
    <location>
        <begin position="582"/>
        <end position="968"/>
    </location>
</feature>
<comment type="similarity">
    <text evidence="1">Belongs to the transposase 7 family.</text>
</comment>
<dbReference type="InterPro" id="IPR002513">
    <property type="entry name" value="Tn3_Tnp_DDE_dom"/>
</dbReference>
<keyword evidence="2" id="KW-0815">Transposition</keyword>
<dbReference type="Proteomes" id="UP001303285">
    <property type="component" value="Unassembled WGS sequence"/>
</dbReference>
<keyword evidence="4" id="KW-0233">DNA recombination</keyword>
<keyword evidence="3" id="KW-0238">DNA-binding</keyword>
<evidence type="ECO:0000256" key="2">
    <source>
        <dbReference type="ARBA" id="ARBA00022578"/>
    </source>
</evidence>
<dbReference type="InterPro" id="IPR047653">
    <property type="entry name" value="Tn3-like_transpos"/>
</dbReference>
<dbReference type="Pfam" id="PF01526">
    <property type="entry name" value="DDE_Tnp_Tn3"/>
    <property type="match status" value="1"/>
</dbReference>
<protein>
    <submittedName>
        <fullName evidence="7">Tn3 family transposase</fullName>
    </submittedName>
</protein>
<comment type="caution">
    <text evidence="7">The sequence shown here is derived from an EMBL/GenBank/DDBJ whole genome shotgun (WGS) entry which is preliminary data.</text>
</comment>
<dbReference type="RefSeq" id="WP_323244540.1">
    <property type="nucleotide sequence ID" value="NZ_JAYGHK010000064.1"/>
</dbReference>